<dbReference type="GO" id="GO:0008270">
    <property type="term" value="F:zinc ion binding"/>
    <property type="evidence" value="ECO:0007669"/>
    <property type="project" value="UniProtKB-KW"/>
</dbReference>
<feature type="domain" description="Zinc finger PHD-type" evidence="7">
    <location>
        <begin position="112"/>
        <end position="158"/>
    </location>
</feature>
<dbReference type="InterPro" id="IPR001965">
    <property type="entry name" value="Znf_PHD"/>
</dbReference>
<dbReference type="PANTHER" id="PTHR33304:SF36">
    <property type="entry name" value="GB|AAF26970.1-RELATED"/>
    <property type="match status" value="1"/>
</dbReference>
<evidence type="ECO:0000256" key="2">
    <source>
        <dbReference type="ARBA" id="ARBA00022771"/>
    </source>
</evidence>
<evidence type="ECO:0000256" key="1">
    <source>
        <dbReference type="ARBA" id="ARBA00022723"/>
    </source>
</evidence>
<feature type="compositionally biased region" description="Acidic residues" evidence="6">
    <location>
        <begin position="290"/>
        <end position="301"/>
    </location>
</feature>
<feature type="region of interest" description="Disordered" evidence="6">
    <location>
        <begin position="216"/>
        <end position="243"/>
    </location>
</feature>
<sequence>MEQMKSSVHPGDENKGVVAKNLSSVGEKDFSEEAIVVDDNNELNDMEEEVNVCDTCGVLGFKNKLAICHNCRVGAEHTYCMAVKLEDVPEKWSCHDCVEDAGSTKKEIEMIVCDTCGDLGYEDLLVICSKCKVGAEHTYCMVVKVDVPPEEWICYDCTEDRDGVPEGEETSSMERRVESYIDFFKMEERTLSQEQPDLLSTNLNIDLNADPNNIDLNADLNRDMNEEPSSRKRKIGPSDDLSKANHNTTHICKICFYQPKLTEEASSQADLLNRRSRPRMGLDLNKEPNPDFEEDPNIGLM</sequence>
<dbReference type="Proteomes" id="UP000694005">
    <property type="component" value="Chromosome A01"/>
</dbReference>
<gene>
    <name evidence="8" type="ORF">BRAPAZ1V2_A01P09810.2</name>
</gene>
<reference evidence="8 9" key="1">
    <citation type="submission" date="2021-07" db="EMBL/GenBank/DDBJ databases">
        <authorList>
            <consortium name="Genoscope - CEA"/>
            <person name="William W."/>
        </authorList>
    </citation>
    <scope>NUCLEOTIDE SEQUENCE [LARGE SCALE GENOMIC DNA]</scope>
</reference>
<keyword evidence="4" id="KW-0805">Transcription regulation</keyword>
<dbReference type="PANTHER" id="PTHR33304">
    <property type="match status" value="1"/>
</dbReference>
<name>A0A8D9GTV6_BRACM</name>
<dbReference type="InterPro" id="IPR011011">
    <property type="entry name" value="Znf_FYVE_PHD"/>
</dbReference>
<dbReference type="Gramene" id="A01p09810.2_BraZ1">
    <property type="protein sequence ID" value="A01p09810.2_BraZ1.CDS"/>
    <property type="gene ID" value="A01g09810.2_BraZ1"/>
</dbReference>
<dbReference type="EMBL" id="LS974617">
    <property type="protein sequence ID" value="CAG7886905.1"/>
    <property type="molecule type" value="Genomic_DNA"/>
</dbReference>
<proteinExistence type="predicted"/>
<feature type="region of interest" description="Disordered" evidence="6">
    <location>
        <begin position="271"/>
        <end position="301"/>
    </location>
</feature>
<keyword evidence="1" id="KW-0479">Metal-binding</keyword>
<evidence type="ECO:0000313" key="8">
    <source>
        <dbReference type="EMBL" id="CAG7886905.1"/>
    </source>
</evidence>
<evidence type="ECO:0000256" key="6">
    <source>
        <dbReference type="SAM" id="MobiDB-lite"/>
    </source>
</evidence>
<evidence type="ECO:0000259" key="7">
    <source>
        <dbReference type="SMART" id="SM00249"/>
    </source>
</evidence>
<organism evidence="8 9">
    <name type="scientific">Brassica campestris</name>
    <name type="common">Field mustard</name>
    <dbReference type="NCBI Taxonomy" id="3711"/>
    <lineage>
        <taxon>Eukaryota</taxon>
        <taxon>Viridiplantae</taxon>
        <taxon>Streptophyta</taxon>
        <taxon>Embryophyta</taxon>
        <taxon>Tracheophyta</taxon>
        <taxon>Spermatophyta</taxon>
        <taxon>Magnoliopsida</taxon>
        <taxon>eudicotyledons</taxon>
        <taxon>Gunneridae</taxon>
        <taxon>Pentapetalae</taxon>
        <taxon>rosids</taxon>
        <taxon>malvids</taxon>
        <taxon>Brassicales</taxon>
        <taxon>Brassicaceae</taxon>
        <taxon>Brassiceae</taxon>
        <taxon>Brassica</taxon>
    </lineage>
</organism>
<feature type="compositionally biased region" description="Basic and acidic residues" evidence="6">
    <location>
        <begin position="220"/>
        <end position="243"/>
    </location>
</feature>
<keyword evidence="2" id="KW-0863">Zinc-finger</keyword>
<evidence type="ECO:0000313" key="9">
    <source>
        <dbReference type="Proteomes" id="UP000694005"/>
    </source>
</evidence>
<dbReference type="GO" id="GO:0140566">
    <property type="term" value="F:histone reader activity"/>
    <property type="evidence" value="ECO:0007669"/>
    <property type="project" value="InterPro"/>
</dbReference>
<protein>
    <recommendedName>
        <fullName evidence="7">Zinc finger PHD-type domain-containing protein</fullName>
    </recommendedName>
</protein>
<evidence type="ECO:0000256" key="5">
    <source>
        <dbReference type="ARBA" id="ARBA00023163"/>
    </source>
</evidence>
<keyword evidence="5" id="KW-0804">Transcription</keyword>
<feature type="domain" description="Zinc finger PHD-type" evidence="7">
    <location>
        <begin position="52"/>
        <end position="98"/>
    </location>
</feature>
<dbReference type="InterPro" id="IPR013083">
    <property type="entry name" value="Znf_RING/FYVE/PHD"/>
</dbReference>
<dbReference type="Gene3D" id="3.30.40.10">
    <property type="entry name" value="Zinc/RING finger domain, C3HC4 (zinc finger)"/>
    <property type="match status" value="2"/>
</dbReference>
<dbReference type="AlphaFoldDB" id="A0A8D9GTV6"/>
<dbReference type="InterPro" id="IPR049914">
    <property type="entry name" value="PHD1-3/5-6"/>
</dbReference>
<evidence type="ECO:0000256" key="3">
    <source>
        <dbReference type="ARBA" id="ARBA00022833"/>
    </source>
</evidence>
<dbReference type="SUPFAM" id="SSF57903">
    <property type="entry name" value="FYVE/PHD zinc finger"/>
    <property type="match status" value="2"/>
</dbReference>
<dbReference type="GO" id="GO:0034244">
    <property type="term" value="P:negative regulation of transcription elongation by RNA polymerase II"/>
    <property type="evidence" value="ECO:0007669"/>
    <property type="project" value="InterPro"/>
</dbReference>
<evidence type="ECO:0000256" key="4">
    <source>
        <dbReference type="ARBA" id="ARBA00023015"/>
    </source>
</evidence>
<dbReference type="SMART" id="SM00249">
    <property type="entry name" value="PHD"/>
    <property type="match status" value="2"/>
</dbReference>
<accession>A0A8D9GTV6</accession>
<keyword evidence="3" id="KW-0862">Zinc</keyword>